<feature type="region of interest" description="Disordered" evidence="1">
    <location>
        <begin position="27"/>
        <end position="54"/>
    </location>
</feature>
<name>G5BTP6_HETGA</name>
<dbReference type="Gene3D" id="1.10.10.1200">
    <property type="entry name" value="MAGE homology domain, winged helix WH1 motif"/>
    <property type="match status" value="1"/>
</dbReference>
<sequence>MPIPLRVRDAADCCQLCELLPALRKSEKGPRRSSNQGPPAAASCSPPSTPGGRSPSIGVLSAGDFWATFDQCSYFEDENSIFEESLNINYTSVHHKYSAELLEWFMLQKFHLKQLFTKEEMWKFTTWENTDEFAETFKSACEDMEAIFSVEVREVDYPSLSYTLISKLTLPNNGRIRPGRGYPKTGLLMKVLAVILLNGHCVAEEILWSVLKTMKVYPGKKHIMFGEPKLPAMSSCGAPKPMPRPARRKS</sequence>
<dbReference type="EMBL" id="JH171761">
    <property type="protein sequence ID" value="EHB12657.1"/>
    <property type="molecule type" value="Genomic_DNA"/>
</dbReference>
<dbReference type="STRING" id="10181.G5BTP6"/>
<feature type="domain" description="MAGE" evidence="2">
    <location>
        <begin position="95"/>
        <end position="229"/>
    </location>
</feature>
<dbReference type="InterPro" id="IPR041898">
    <property type="entry name" value="MAGE_WH1"/>
</dbReference>
<proteinExistence type="predicted"/>
<dbReference type="SMART" id="SM01373">
    <property type="entry name" value="MAGE"/>
    <property type="match status" value="1"/>
</dbReference>
<evidence type="ECO:0000259" key="2">
    <source>
        <dbReference type="PROSITE" id="PS50838"/>
    </source>
</evidence>
<dbReference type="PANTHER" id="PTHR11736">
    <property type="entry name" value="MELANOMA-ASSOCIATED ANTIGEN MAGE ANTIGEN"/>
    <property type="match status" value="1"/>
</dbReference>
<protein>
    <submittedName>
        <fullName evidence="3">Melanoma-associated antigen B5</fullName>
    </submittedName>
</protein>
<organism evidence="3 4">
    <name type="scientific">Heterocephalus glaber</name>
    <name type="common">Naked mole rat</name>
    <dbReference type="NCBI Taxonomy" id="10181"/>
    <lineage>
        <taxon>Eukaryota</taxon>
        <taxon>Metazoa</taxon>
        <taxon>Chordata</taxon>
        <taxon>Craniata</taxon>
        <taxon>Vertebrata</taxon>
        <taxon>Euteleostomi</taxon>
        <taxon>Mammalia</taxon>
        <taxon>Eutheria</taxon>
        <taxon>Euarchontoglires</taxon>
        <taxon>Glires</taxon>
        <taxon>Rodentia</taxon>
        <taxon>Hystricomorpha</taxon>
        <taxon>Bathyergidae</taxon>
        <taxon>Heterocephalus</taxon>
    </lineage>
</organism>
<dbReference type="InterPro" id="IPR002190">
    <property type="entry name" value="MHD_dom"/>
</dbReference>
<feature type="compositionally biased region" description="Low complexity" evidence="1">
    <location>
        <begin position="37"/>
        <end position="54"/>
    </location>
</feature>
<dbReference type="Gene3D" id="1.10.10.1210">
    <property type="entry name" value="MAGE homology domain, winged helix WH2 motif"/>
    <property type="match status" value="1"/>
</dbReference>
<dbReference type="InParanoid" id="G5BTP6"/>
<dbReference type="Proteomes" id="UP000006813">
    <property type="component" value="Unassembled WGS sequence"/>
</dbReference>
<evidence type="ECO:0000313" key="3">
    <source>
        <dbReference type="EMBL" id="EHB12657.1"/>
    </source>
</evidence>
<dbReference type="GO" id="GO:0005634">
    <property type="term" value="C:nucleus"/>
    <property type="evidence" value="ECO:0007669"/>
    <property type="project" value="TreeGrafter"/>
</dbReference>
<dbReference type="PROSITE" id="PS50838">
    <property type="entry name" value="MAGE"/>
    <property type="match status" value="1"/>
</dbReference>
<dbReference type="PANTHER" id="PTHR11736:SF35">
    <property type="entry name" value="MELANOMA-ASSOCIATED ANTIGEN B5"/>
    <property type="match status" value="1"/>
</dbReference>
<gene>
    <name evidence="3" type="ORF">GW7_18561</name>
</gene>
<dbReference type="InterPro" id="IPR037445">
    <property type="entry name" value="MAGE"/>
</dbReference>
<reference evidence="3 4" key="1">
    <citation type="journal article" date="2011" name="Nature">
        <title>Genome sequencing reveals insights into physiology and longevity of the naked mole rat.</title>
        <authorList>
            <person name="Kim E.B."/>
            <person name="Fang X."/>
            <person name="Fushan A.A."/>
            <person name="Huang Z."/>
            <person name="Lobanov A.V."/>
            <person name="Han L."/>
            <person name="Marino S.M."/>
            <person name="Sun X."/>
            <person name="Turanov A.A."/>
            <person name="Yang P."/>
            <person name="Yim S.H."/>
            <person name="Zhao X."/>
            <person name="Kasaikina M.V."/>
            <person name="Stoletzki N."/>
            <person name="Peng C."/>
            <person name="Polak P."/>
            <person name="Xiong Z."/>
            <person name="Kiezun A."/>
            <person name="Zhu Y."/>
            <person name="Chen Y."/>
            <person name="Kryukov G.V."/>
            <person name="Zhang Q."/>
            <person name="Peshkin L."/>
            <person name="Yang L."/>
            <person name="Bronson R.T."/>
            <person name="Buffenstein R."/>
            <person name="Wang B."/>
            <person name="Han C."/>
            <person name="Li Q."/>
            <person name="Chen L."/>
            <person name="Zhao W."/>
            <person name="Sunyaev S.R."/>
            <person name="Park T.J."/>
            <person name="Zhang G."/>
            <person name="Wang J."/>
            <person name="Gladyshev V.N."/>
        </authorList>
    </citation>
    <scope>NUCLEOTIDE SEQUENCE [LARGE SCALE GENOMIC DNA]</scope>
</reference>
<evidence type="ECO:0000313" key="4">
    <source>
        <dbReference type="Proteomes" id="UP000006813"/>
    </source>
</evidence>
<dbReference type="GO" id="GO:0000122">
    <property type="term" value="P:negative regulation of transcription by RNA polymerase II"/>
    <property type="evidence" value="ECO:0007669"/>
    <property type="project" value="TreeGrafter"/>
</dbReference>
<accession>G5BTP6</accession>
<evidence type="ECO:0000256" key="1">
    <source>
        <dbReference type="SAM" id="MobiDB-lite"/>
    </source>
</evidence>
<dbReference type="AlphaFoldDB" id="G5BTP6"/>
<dbReference type="InterPro" id="IPR041899">
    <property type="entry name" value="MAGE_WH2"/>
</dbReference>